<evidence type="ECO:0000256" key="5">
    <source>
        <dbReference type="RuleBase" id="RU003707"/>
    </source>
</evidence>
<keyword evidence="2" id="KW-0276">Fatty acid metabolism</keyword>
<accession>X0PL26</accession>
<dbReference type="InterPro" id="IPR001753">
    <property type="entry name" value="Enoyl-CoA_hydra/iso"/>
</dbReference>
<evidence type="ECO:0000313" key="6">
    <source>
        <dbReference type="EMBL" id="GAF43033.1"/>
    </source>
</evidence>
<evidence type="ECO:0000256" key="1">
    <source>
        <dbReference type="ARBA" id="ARBA00002994"/>
    </source>
</evidence>
<dbReference type="OrthoDB" id="9777711at2"/>
<dbReference type="PROSITE" id="PS00166">
    <property type="entry name" value="ENOYL_COA_HYDRATASE"/>
    <property type="match status" value="1"/>
</dbReference>
<evidence type="ECO:0000313" key="7">
    <source>
        <dbReference type="Proteomes" id="UP000019491"/>
    </source>
</evidence>
<dbReference type="CDD" id="cd06558">
    <property type="entry name" value="crotonase-like"/>
    <property type="match status" value="1"/>
</dbReference>
<dbReference type="PANTHER" id="PTHR43459:SF1">
    <property type="entry name" value="EG:BACN32G11.4 PROTEIN"/>
    <property type="match status" value="1"/>
</dbReference>
<comment type="catalytic activity">
    <reaction evidence="4">
        <text>a 4-saturated-(3S)-3-hydroxyacyl-CoA = a (3E)-enoyl-CoA + H2O</text>
        <dbReference type="Rhea" id="RHEA:20724"/>
        <dbReference type="ChEBI" id="CHEBI:15377"/>
        <dbReference type="ChEBI" id="CHEBI:58521"/>
        <dbReference type="ChEBI" id="CHEBI:137480"/>
        <dbReference type="EC" id="4.2.1.17"/>
    </reaction>
</comment>
<comment type="catalytic activity">
    <reaction evidence="3">
        <text>a (3S)-3-hydroxyacyl-CoA = a (2E)-enoyl-CoA + H2O</text>
        <dbReference type="Rhea" id="RHEA:16105"/>
        <dbReference type="ChEBI" id="CHEBI:15377"/>
        <dbReference type="ChEBI" id="CHEBI:57318"/>
        <dbReference type="ChEBI" id="CHEBI:58856"/>
        <dbReference type="EC" id="4.2.1.17"/>
    </reaction>
</comment>
<dbReference type="Gene3D" id="3.90.226.10">
    <property type="entry name" value="2-enoyl-CoA Hydratase, Chain A, domain 1"/>
    <property type="match status" value="1"/>
</dbReference>
<dbReference type="EMBL" id="BAWF01000005">
    <property type="protein sequence ID" value="GAF43033.1"/>
    <property type="molecule type" value="Genomic_DNA"/>
</dbReference>
<reference evidence="6 7" key="1">
    <citation type="submission" date="2014-02" db="EMBL/GenBank/DDBJ databases">
        <title>Whole genome shotgun sequence of Rhodococcus wratislaviensis NBRC 100605.</title>
        <authorList>
            <person name="Hosoyama A."/>
            <person name="Tsuchikane K."/>
            <person name="Yoshida I."/>
            <person name="Ohji S."/>
            <person name="Ichikawa N."/>
            <person name="Yamazoe A."/>
            <person name="Fujita N."/>
        </authorList>
    </citation>
    <scope>NUCLEOTIDE SEQUENCE [LARGE SCALE GENOMIC DNA]</scope>
    <source>
        <strain evidence="6 7">NBRC 100605</strain>
    </source>
</reference>
<dbReference type="PANTHER" id="PTHR43459">
    <property type="entry name" value="ENOYL-COA HYDRATASE"/>
    <property type="match status" value="1"/>
</dbReference>
<keyword evidence="7" id="KW-1185">Reference proteome</keyword>
<comment type="function">
    <text evidence="1">Could possibly oxidize fatty acids using specific components.</text>
</comment>
<keyword evidence="2" id="KW-0443">Lipid metabolism</keyword>
<dbReference type="GO" id="GO:0004300">
    <property type="term" value="F:enoyl-CoA hydratase activity"/>
    <property type="evidence" value="ECO:0007669"/>
    <property type="project" value="UniProtKB-EC"/>
</dbReference>
<evidence type="ECO:0000256" key="2">
    <source>
        <dbReference type="ARBA" id="ARBA00022832"/>
    </source>
</evidence>
<evidence type="ECO:0000256" key="4">
    <source>
        <dbReference type="ARBA" id="ARBA00023717"/>
    </source>
</evidence>
<organism evidence="6 7">
    <name type="scientific">Rhodococcus wratislaviensis NBRC 100605</name>
    <dbReference type="NCBI Taxonomy" id="1219028"/>
    <lineage>
        <taxon>Bacteria</taxon>
        <taxon>Bacillati</taxon>
        <taxon>Actinomycetota</taxon>
        <taxon>Actinomycetes</taxon>
        <taxon>Mycobacteriales</taxon>
        <taxon>Nocardiaceae</taxon>
        <taxon>Rhodococcus</taxon>
    </lineage>
</organism>
<proteinExistence type="inferred from homology"/>
<dbReference type="InterPro" id="IPR029045">
    <property type="entry name" value="ClpP/crotonase-like_dom_sf"/>
</dbReference>
<comment type="similarity">
    <text evidence="5">Belongs to the enoyl-CoA hydratase/isomerase family.</text>
</comment>
<dbReference type="InterPro" id="IPR018376">
    <property type="entry name" value="Enoyl-CoA_hyd/isom_CS"/>
</dbReference>
<dbReference type="Pfam" id="PF00378">
    <property type="entry name" value="ECH_1"/>
    <property type="match status" value="1"/>
</dbReference>
<dbReference type="AlphaFoldDB" id="X0PL26"/>
<dbReference type="SUPFAM" id="SSF52096">
    <property type="entry name" value="ClpP/crotonase"/>
    <property type="match status" value="1"/>
</dbReference>
<sequence>MDTPELIQTTLEVTDGVALIELRNAGRRNAWNGRMAGEYRWLLHHCDERADVRAVVVTGAGDDFCVGADFRELESIGETASYERPRAIPPAPFPDRADESLRRNHMYPLTLSVPVIAAIQGGCAGAGFVVSTYADFRVVDGAARVSSSYAGLGLPAEYGIGWMLPRIMGTAQSAVILLDNEPHSGSDVYRMGWAQYLSEGTGSARARAVELATRIARSSAPSSIAMMKRQLYVDAWREATEAYVRSVSDMDAAVGSADFRRSVAARRKGERVDFRTVEPKEPQT</sequence>
<comment type="caution">
    <text evidence="6">The sequence shown here is derived from an EMBL/GenBank/DDBJ whole genome shotgun (WGS) entry which is preliminary data.</text>
</comment>
<evidence type="ECO:0000256" key="3">
    <source>
        <dbReference type="ARBA" id="ARBA00023709"/>
    </source>
</evidence>
<dbReference type="Proteomes" id="UP000019491">
    <property type="component" value="Unassembled WGS sequence"/>
</dbReference>
<dbReference type="RefSeq" id="WP_052032872.1">
    <property type="nucleotide sequence ID" value="NZ_BAWF01000005.1"/>
</dbReference>
<name>X0PL26_RHOWR</name>
<dbReference type="GO" id="GO:0006631">
    <property type="term" value="P:fatty acid metabolic process"/>
    <property type="evidence" value="ECO:0007669"/>
    <property type="project" value="UniProtKB-KW"/>
</dbReference>
<gene>
    <name evidence="6" type="ORF">RW1_005_01420</name>
</gene>
<protein>
    <submittedName>
        <fullName evidence="6">Putative enoyl-CoA hydratase</fullName>
    </submittedName>
</protein>